<dbReference type="PROSITE" id="PS50850">
    <property type="entry name" value="MFS"/>
    <property type="match status" value="1"/>
</dbReference>
<evidence type="ECO:0000259" key="9">
    <source>
        <dbReference type="PROSITE" id="PS50850"/>
    </source>
</evidence>
<feature type="transmembrane region" description="Helical" evidence="8">
    <location>
        <begin position="400"/>
        <end position="421"/>
    </location>
</feature>
<dbReference type="PANTHER" id="PTHR43791:SF46">
    <property type="entry name" value="MAJOR FACILITATOR SUPERFAMILY (MFS) PROFILE DOMAIN-CONTAINING PROTEIN-RELATED"/>
    <property type="match status" value="1"/>
</dbReference>
<evidence type="ECO:0000256" key="6">
    <source>
        <dbReference type="ARBA" id="ARBA00023136"/>
    </source>
</evidence>
<feature type="transmembrane region" description="Helical" evidence="8">
    <location>
        <begin position="346"/>
        <end position="366"/>
    </location>
</feature>
<dbReference type="GO" id="GO:0016020">
    <property type="term" value="C:membrane"/>
    <property type="evidence" value="ECO:0007669"/>
    <property type="project" value="UniProtKB-SubCell"/>
</dbReference>
<evidence type="ECO:0000313" key="11">
    <source>
        <dbReference type="Proteomes" id="UP000033140"/>
    </source>
</evidence>
<dbReference type="InterPro" id="IPR007194">
    <property type="entry name" value="TRAPP_component"/>
</dbReference>
<dbReference type="InterPro" id="IPR036259">
    <property type="entry name" value="MFS_trans_sf"/>
</dbReference>
<dbReference type="Proteomes" id="UP000033140">
    <property type="component" value="Unassembled WGS sequence"/>
</dbReference>
<keyword evidence="4 8" id="KW-0812">Transmembrane</keyword>
<dbReference type="SUPFAM" id="SSF111126">
    <property type="entry name" value="Ligand-binding domain in the NO signalling and Golgi transport"/>
    <property type="match status" value="1"/>
</dbReference>
<keyword evidence="6 8" id="KW-0472">Membrane</keyword>
<protein>
    <recommendedName>
        <fullName evidence="9">Major facilitator superfamily (MFS) profile domain-containing protein</fullName>
    </recommendedName>
</protein>
<dbReference type="STRING" id="698492.A0A0E9N7W3"/>
<keyword evidence="3" id="KW-0813">Transport</keyword>
<dbReference type="InterPro" id="IPR024096">
    <property type="entry name" value="NO_sig/Golgi_transp_ligand-bd"/>
</dbReference>
<comment type="similarity">
    <text evidence="2">Belongs to the TRAPP small subunits family. BET3 subfamily.</text>
</comment>
<comment type="subcellular location">
    <subcellularLocation>
        <location evidence="1">Membrane</location>
        <topology evidence="1">Multi-pass membrane protein</topology>
    </subcellularLocation>
</comment>
<evidence type="ECO:0000256" key="3">
    <source>
        <dbReference type="ARBA" id="ARBA00022448"/>
    </source>
</evidence>
<evidence type="ECO:0000313" key="10">
    <source>
        <dbReference type="EMBL" id="GAO45878.1"/>
    </source>
</evidence>
<dbReference type="GO" id="GO:0022857">
    <property type="term" value="F:transmembrane transporter activity"/>
    <property type="evidence" value="ECO:0007669"/>
    <property type="project" value="InterPro"/>
</dbReference>
<dbReference type="CDD" id="cd14944">
    <property type="entry name" value="TRAPPC6A_Trs33"/>
    <property type="match status" value="1"/>
</dbReference>
<name>A0A0E9N7W3_SAICN</name>
<keyword evidence="5 8" id="KW-1133">Transmembrane helix</keyword>
<dbReference type="FunFam" id="1.20.1250.20:FF:000013">
    <property type="entry name" value="MFS general substrate transporter"/>
    <property type="match status" value="1"/>
</dbReference>
<dbReference type="InterPro" id="IPR037992">
    <property type="entry name" value="TRAPPC6/Trs33"/>
</dbReference>
<reference evidence="10 11" key="1">
    <citation type="journal article" date="2011" name="J. Gen. Appl. Microbiol.">
        <title>Draft genome sequencing of the enigmatic yeast Saitoella complicata.</title>
        <authorList>
            <person name="Nishida H."/>
            <person name="Hamamoto M."/>
            <person name="Sugiyama J."/>
        </authorList>
    </citation>
    <scope>NUCLEOTIDE SEQUENCE [LARGE SCALE GENOMIC DNA]</scope>
    <source>
        <strain evidence="10 11">NRRL Y-17804</strain>
    </source>
</reference>
<gene>
    <name evidence="10" type="ORF">G7K_0124-t1</name>
</gene>
<dbReference type="InterPro" id="IPR011701">
    <property type="entry name" value="MFS"/>
</dbReference>
<proteinExistence type="inferred from homology"/>
<feature type="transmembrane region" description="Helical" evidence="8">
    <location>
        <begin position="118"/>
        <end position="136"/>
    </location>
</feature>
<comment type="similarity">
    <text evidence="7">Belongs to the major facilitator superfamily. Allantoate permease family.</text>
</comment>
<reference evidence="10 11" key="3">
    <citation type="journal article" date="2015" name="Genome Announc.">
        <title>Draft Genome Sequence of the Archiascomycetous Yeast Saitoella complicata.</title>
        <authorList>
            <person name="Yamauchi K."/>
            <person name="Kondo S."/>
            <person name="Hamamoto M."/>
            <person name="Takahashi Y."/>
            <person name="Ogura Y."/>
            <person name="Hayashi T."/>
            <person name="Nishida H."/>
        </authorList>
    </citation>
    <scope>NUCLEOTIDE SEQUENCE [LARGE SCALE GENOMIC DNA]</scope>
    <source>
        <strain evidence="10 11">NRRL Y-17804</strain>
    </source>
</reference>
<reference evidence="10 11" key="2">
    <citation type="journal article" date="2014" name="J. Gen. Appl. Microbiol.">
        <title>The early diverging ascomycetous budding yeast Saitoella complicata has three histone deacetylases belonging to the Clr6, Hos2, and Rpd3 lineages.</title>
        <authorList>
            <person name="Nishida H."/>
            <person name="Matsumoto T."/>
            <person name="Kondo S."/>
            <person name="Hamamoto M."/>
            <person name="Yoshikawa H."/>
        </authorList>
    </citation>
    <scope>NUCLEOTIDE SEQUENCE [LARGE SCALE GENOMIC DNA]</scope>
    <source>
        <strain evidence="10 11">NRRL Y-17804</strain>
    </source>
</reference>
<dbReference type="Pfam" id="PF04051">
    <property type="entry name" value="TRAPP"/>
    <property type="match status" value="1"/>
</dbReference>
<dbReference type="InterPro" id="IPR020846">
    <property type="entry name" value="MFS_dom"/>
</dbReference>
<keyword evidence="11" id="KW-1185">Reference proteome</keyword>
<dbReference type="SUPFAM" id="SSF103473">
    <property type="entry name" value="MFS general substrate transporter"/>
    <property type="match status" value="1"/>
</dbReference>
<sequence>MEQPYDLQTKLHAHHIEEADPGSVSNAGVGEWVEPPSHVTRAIVRKLDWRILPVMSLLYLFSFLDRTNIGNAKIDGLTEDLKLTSLEYNLCLTVFFFTYAVFEVPSNLCLKKYGARKWIPFIMFVWGVIMTLMGLVHNYEGLLSARLFLGLAEAGLFPGVTFYLTNVLYVPRSSSRHTNVLCTRVALVTDKCLGYKREEQSLRIGIFFSAATIAGGFGGLLAYGIGKMDGVGGWEGWRWIFALEGLATVALAIAAYWMIIDSPRTAKFLTEEEATIVENRVKYDGSAGTPMSDHYEWKFVVQALTDWKVWLSLLTYYGTMTPLYCIALFLPSIIRGLGYPTTTSQLLTVPVYVAGCLGVLIFCYFSDKYRMRSPFIVLGAVLNLIGWGVAYGSNNIHVRYFAMFLATIGSYAGIVSVVAILPSNIGGQTKRATAIGMQIGIGGLSGCISSNIFYAKDAPNYRPALLIALGLSALALVNACLYWFCLLQANKNKLKQQREIAEGRLSFTEKELADMGDRNPYFIELSSSRVTGAVHETAATRVQSLRTAQGPHHHHIPPFGSDSMADLNTAAYIPRGDPSTPLLNTTCLDLLLIEIVPLAQRMASELDGLGEDEEARQVVNRRLEMLGYRVGQGLVEKFSRDKPRFVETLDIIKFICKDLWTILFRKQIDNLKTNHRGTYVLTDHSFKWFRAMSTEAGGQETVSRAQPYAWFPCGVLRGALTNLGLPSTVTPDITTLPLPAMTMTISTTRDA</sequence>
<feature type="transmembrane region" description="Helical" evidence="8">
    <location>
        <begin position="237"/>
        <end position="259"/>
    </location>
</feature>
<feature type="transmembrane region" description="Helical" evidence="8">
    <location>
        <begin position="375"/>
        <end position="394"/>
    </location>
</feature>
<organism evidence="10 11">
    <name type="scientific">Saitoella complicata (strain BCRC 22490 / CBS 7301 / JCM 7358 / NBRC 10748 / NRRL Y-17804)</name>
    <dbReference type="NCBI Taxonomy" id="698492"/>
    <lineage>
        <taxon>Eukaryota</taxon>
        <taxon>Fungi</taxon>
        <taxon>Dikarya</taxon>
        <taxon>Ascomycota</taxon>
        <taxon>Taphrinomycotina</taxon>
        <taxon>Taphrinomycotina incertae sedis</taxon>
        <taxon>Saitoella</taxon>
    </lineage>
</organism>
<dbReference type="EMBL" id="BACD03000001">
    <property type="protein sequence ID" value="GAO45878.1"/>
    <property type="molecule type" value="Genomic_DNA"/>
</dbReference>
<feature type="transmembrane region" description="Helical" evidence="8">
    <location>
        <begin position="466"/>
        <end position="487"/>
    </location>
</feature>
<evidence type="ECO:0000256" key="4">
    <source>
        <dbReference type="ARBA" id="ARBA00022692"/>
    </source>
</evidence>
<evidence type="ECO:0000256" key="5">
    <source>
        <dbReference type="ARBA" id="ARBA00022989"/>
    </source>
</evidence>
<dbReference type="AlphaFoldDB" id="A0A0E9N7W3"/>
<feature type="transmembrane region" description="Helical" evidence="8">
    <location>
        <begin position="148"/>
        <end position="169"/>
    </location>
</feature>
<feature type="transmembrane region" description="Helical" evidence="8">
    <location>
        <begin position="433"/>
        <end position="454"/>
    </location>
</feature>
<dbReference type="GO" id="GO:0048193">
    <property type="term" value="P:Golgi vesicle transport"/>
    <property type="evidence" value="ECO:0007669"/>
    <property type="project" value="InterPro"/>
</dbReference>
<feature type="transmembrane region" description="Helical" evidence="8">
    <location>
        <begin position="314"/>
        <end position="334"/>
    </location>
</feature>
<dbReference type="Gene3D" id="1.20.1250.20">
    <property type="entry name" value="MFS general substrate transporter like domains"/>
    <property type="match status" value="2"/>
</dbReference>
<evidence type="ECO:0000256" key="7">
    <source>
        <dbReference type="ARBA" id="ARBA00037968"/>
    </source>
</evidence>
<dbReference type="PANTHER" id="PTHR43791">
    <property type="entry name" value="PERMEASE-RELATED"/>
    <property type="match status" value="1"/>
</dbReference>
<evidence type="ECO:0000256" key="8">
    <source>
        <dbReference type="SAM" id="Phobius"/>
    </source>
</evidence>
<evidence type="ECO:0000256" key="1">
    <source>
        <dbReference type="ARBA" id="ARBA00004141"/>
    </source>
</evidence>
<comment type="caution">
    <text evidence="10">The sequence shown here is derived from an EMBL/GenBank/DDBJ whole genome shotgun (WGS) entry which is preliminary data.</text>
</comment>
<dbReference type="FunFam" id="1.20.1250.20:FF:000057">
    <property type="entry name" value="MFS general substrate transporter"/>
    <property type="match status" value="1"/>
</dbReference>
<feature type="transmembrane region" description="Helical" evidence="8">
    <location>
        <begin position="204"/>
        <end position="225"/>
    </location>
</feature>
<accession>A0A0E9N7W3</accession>
<evidence type="ECO:0000256" key="2">
    <source>
        <dbReference type="ARBA" id="ARBA00006218"/>
    </source>
</evidence>
<dbReference type="Gene3D" id="3.30.1380.20">
    <property type="entry name" value="Trafficking protein particle complex subunit 3"/>
    <property type="match status" value="1"/>
</dbReference>
<feature type="domain" description="Major facilitator superfamily (MFS) profile" evidence="9">
    <location>
        <begin position="51"/>
        <end position="490"/>
    </location>
</feature>
<dbReference type="Pfam" id="PF07690">
    <property type="entry name" value="MFS_1"/>
    <property type="match status" value="2"/>
</dbReference>